<feature type="signal peptide" evidence="1">
    <location>
        <begin position="1"/>
        <end position="27"/>
    </location>
</feature>
<dbReference type="AlphaFoldDB" id="A0A7X5VIW4"/>
<feature type="chain" id="PRO_5038473278" evidence="1">
    <location>
        <begin position="28"/>
        <end position="427"/>
    </location>
</feature>
<dbReference type="InterPro" id="IPR006311">
    <property type="entry name" value="TAT_signal"/>
</dbReference>
<dbReference type="PROSITE" id="PS51318">
    <property type="entry name" value="TAT"/>
    <property type="match status" value="1"/>
</dbReference>
<name>A0A7X5VIW4_9ACTN</name>
<dbReference type="Gene3D" id="3.40.190.10">
    <property type="entry name" value="Periplasmic binding protein-like II"/>
    <property type="match status" value="1"/>
</dbReference>
<evidence type="ECO:0000313" key="2">
    <source>
        <dbReference type="EMBL" id="NIK61651.1"/>
    </source>
</evidence>
<comment type="caution">
    <text evidence="2">The sequence shown here is derived from an EMBL/GenBank/DDBJ whole genome shotgun (WGS) entry which is preliminary data.</text>
</comment>
<gene>
    <name evidence="2" type="ORF">BJY22_007368</name>
</gene>
<sequence>MMTPPANPSRRAVLGGALGLAAAGVLGACGSNKGTGATTGGSSGTKVSLSQWYHQYGEKGTQEAAKKYAAEYTGAGVQIQWIPGDYPAKLSSGLSSGNGPDAFESHLERSLVSSGQIVPLDDLIADVKDDYSEGDLAANSIDGKLYSIPMINDPQMIYYRKSLFEAKGIKPPQTVDDLIAAAKELSDKSVKGLFAGNDANNTGGGLFPAAIYATGGRLLTPEHKVGFDPAKVAEVLVKLRKLSADKSLLLGAPTDWWDPSAINQNLCAMQWIGMWAVPGMTTALGADDLGVFPFPAADGGKPAVISGGWSAFVSAKSKNVDAAKAFTKWLWVEKTDLQEDWSLSYGFHIPPRKSLAAKASKLQSGPAAESVKLNTEYGVQGNPNWTPAMNTALTDAVTRVIGKGADPEKELAGAVKKVTTELDKIFG</sequence>
<evidence type="ECO:0000313" key="3">
    <source>
        <dbReference type="Proteomes" id="UP000555407"/>
    </source>
</evidence>
<proteinExistence type="predicted"/>
<evidence type="ECO:0000256" key="1">
    <source>
        <dbReference type="SAM" id="SignalP"/>
    </source>
</evidence>
<dbReference type="PANTHER" id="PTHR43649">
    <property type="entry name" value="ARABINOSE-BINDING PROTEIN-RELATED"/>
    <property type="match status" value="1"/>
</dbReference>
<dbReference type="Pfam" id="PF01547">
    <property type="entry name" value="SBP_bac_1"/>
    <property type="match status" value="1"/>
</dbReference>
<dbReference type="InterPro" id="IPR050490">
    <property type="entry name" value="Bact_solute-bd_prot1"/>
</dbReference>
<dbReference type="InterPro" id="IPR006059">
    <property type="entry name" value="SBP"/>
</dbReference>
<dbReference type="Proteomes" id="UP000555407">
    <property type="component" value="Unassembled WGS sequence"/>
</dbReference>
<keyword evidence="1" id="KW-0732">Signal</keyword>
<keyword evidence="3" id="KW-1185">Reference proteome</keyword>
<protein>
    <submittedName>
        <fullName evidence="2">Multiple sugar transport system substrate-binding protein</fullName>
    </submittedName>
</protein>
<keyword evidence="2" id="KW-0762">Sugar transport</keyword>
<organism evidence="2 3">
    <name type="scientific">Kribbella shirazensis</name>
    <dbReference type="NCBI Taxonomy" id="1105143"/>
    <lineage>
        <taxon>Bacteria</taxon>
        <taxon>Bacillati</taxon>
        <taxon>Actinomycetota</taxon>
        <taxon>Actinomycetes</taxon>
        <taxon>Propionibacteriales</taxon>
        <taxon>Kribbellaceae</taxon>
        <taxon>Kribbella</taxon>
    </lineage>
</organism>
<dbReference type="PANTHER" id="PTHR43649:SF12">
    <property type="entry name" value="DIACETYLCHITOBIOSE BINDING PROTEIN DASA"/>
    <property type="match status" value="1"/>
</dbReference>
<dbReference type="RefSeq" id="WP_238350561.1">
    <property type="nucleotide sequence ID" value="NZ_JAASRO010000001.1"/>
</dbReference>
<accession>A0A7X5VIW4</accession>
<dbReference type="CDD" id="cd13585">
    <property type="entry name" value="PBP2_TMBP_like"/>
    <property type="match status" value="1"/>
</dbReference>
<keyword evidence="2" id="KW-0813">Transport</keyword>
<dbReference type="SUPFAM" id="SSF53850">
    <property type="entry name" value="Periplasmic binding protein-like II"/>
    <property type="match status" value="1"/>
</dbReference>
<reference evidence="2 3" key="1">
    <citation type="submission" date="2020-03" db="EMBL/GenBank/DDBJ databases">
        <title>Sequencing the genomes of 1000 actinobacteria strains.</title>
        <authorList>
            <person name="Klenk H.-P."/>
        </authorList>
    </citation>
    <scope>NUCLEOTIDE SEQUENCE [LARGE SCALE GENOMIC DNA]</scope>
    <source>
        <strain evidence="2 3">DSM 45490</strain>
    </source>
</reference>
<dbReference type="EMBL" id="JAASRO010000001">
    <property type="protein sequence ID" value="NIK61651.1"/>
    <property type="molecule type" value="Genomic_DNA"/>
</dbReference>